<name>A0A1A8X184_PLAOA</name>
<evidence type="ECO:0000313" key="1">
    <source>
        <dbReference type="EMBL" id="SBS97444.1"/>
    </source>
</evidence>
<sequence>MSRGGTTSDTLDSVAIDEVGLAANRKNVLRVFLFRLFFFKKGTSILWVNNVKDRNNLKHSMQHNFAI</sequence>
<gene>
    <name evidence="1" type="ORF">POVCU1_038270</name>
</gene>
<reference evidence="2" key="1">
    <citation type="submission" date="2016-05" db="EMBL/GenBank/DDBJ databases">
        <authorList>
            <person name="Naeem Raeece"/>
        </authorList>
    </citation>
    <scope>NUCLEOTIDE SEQUENCE [LARGE SCALE GENOMIC DNA]</scope>
</reference>
<protein>
    <submittedName>
        <fullName evidence="1">Uncharacterized protein</fullName>
    </submittedName>
</protein>
<evidence type="ECO:0000313" key="2">
    <source>
        <dbReference type="Proteomes" id="UP000078546"/>
    </source>
</evidence>
<dbReference type="AlphaFoldDB" id="A0A1A8X184"/>
<organism evidence="1 2">
    <name type="scientific">Plasmodium ovale curtisi</name>
    <dbReference type="NCBI Taxonomy" id="864141"/>
    <lineage>
        <taxon>Eukaryota</taxon>
        <taxon>Sar</taxon>
        <taxon>Alveolata</taxon>
        <taxon>Apicomplexa</taxon>
        <taxon>Aconoidasida</taxon>
        <taxon>Haemosporida</taxon>
        <taxon>Plasmodiidae</taxon>
        <taxon>Plasmodium</taxon>
        <taxon>Plasmodium (Plasmodium)</taxon>
    </lineage>
</organism>
<dbReference type="Proteomes" id="UP000078546">
    <property type="component" value="Unassembled WGS sequence"/>
</dbReference>
<dbReference type="EMBL" id="FLQV01000704">
    <property type="protein sequence ID" value="SBS97444.1"/>
    <property type="molecule type" value="Genomic_DNA"/>
</dbReference>
<proteinExistence type="predicted"/>
<accession>A0A1A8X184</accession>